<dbReference type="VEuPathDB" id="VectorBase:AALB014924"/>
<proteinExistence type="predicted"/>
<sequence length="81" mass="8895">RGRGLLKPPPSVTPFHYSPCPAPSCSLGLSRASSRFPSQKGNRGALDRRFRSAPLIARWIITHRYHDALRSSLALALSLSL</sequence>
<evidence type="ECO:0000313" key="2">
    <source>
        <dbReference type="Proteomes" id="UP000069272"/>
    </source>
</evidence>
<reference evidence="1" key="2">
    <citation type="submission" date="2022-08" db="UniProtKB">
        <authorList>
            <consortium name="EnsemblMetazoa"/>
        </authorList>
    </citation>
    <scope>IDENTIFICATION</scope>
    <source>
        <strain evidence="1">STECLA/ALBI9_A</strain>
    </source>
</reference>
<organism evidence="1 2">
    <name type="scientific">Anopheles albimanus</name>
    <name type="common">New world malaria mosquito</name>
    <dbReference type="NCBI Taxonomy" id="7167"/>
    <lineage>
        <taxon>Eukaryota</taxon>
        <taxon>Metazoa</taxon>
        <taxon>Ecdysozoa</taxon>
        <taxon>Arthropoda</taxon>
        <taxon>Hexapoda</taxon>
        <taxon>Insecta</taxon>
        <taxon>Pterygota</taxon>
        <taxon>Neoptera</taxon>
        <taxon>Endopterygota</taxon>
        <taxon>Diptera</taxon>
        <taxon>Nematocera</taxon>
        <taxon>Culicoidea</taxon>
        <taxon>Culicidae</taxon>
        <taxon>Anophelinae</taxon>
        <taxon>Anopheles</taxon>
    </lineage>
</organism>
<dbReference type="EnsemblMetazoa" id="AALB014924-RA">
    <property type="protein sequence ID" value="AALB014924-PA"/>
    <property type="gene ID" value="AALB014924"/>
</dbReference>
<evidence type="ECO:0000313" key="1">
    <source>
        <dbReference type="EnsemblMetazoa" id="AALB014924-PA"/>
    </source>
</evidence>
<dbReference type="AlphaFoldDB" id="A0A182FZA8"/>
<accession>A0A182FZA8</accession>
<protein>
    <submittedName>
        <fullName evidence="1">Uncharacterized protein</fullName>
    </submittedName>
</protein>
<keyword evidence="2" id="KW-1185">Reference proteome</keyword>
<reference evidence="1 2" key="1">
    <citation type="journal article" date="2017" name="G3 (Bethesda)">
        <title>The Physical Genome Mapping of Anopheles albimanus Corrected Scaffold Misassemblies and Identified Interarm Rearrangements in Genus Anopheles.</title>
        <authorList>
            <person name="Artemov G.N."/>
            <person name="Peery A.N."/>
            <person name="Jiang X."/>
            <person name="Tu Z."/>
            <person name="Stegniy V.N."/>
            <person name="Sharakhova M.V."/>
            <person name="Sharakhov I.V."/>
        </authorList>
    </citation>
    <scope>NUCLEOTIDE SEQUENCE [LARGE SCALE GENOMIC DNA]</scope>
    <source>
        <strain evidence="1 2">ALBI9_A</strain>
    </source>
</reference>
<dbReference type="Proteomes" id="UP000069272">
    <property type="component" value="Chromosome 3R"/>
</dbReference>
<name>A0A182FZA8_ANOAL</name>